<feature type="region of interest" description="Disordered" evidence="1">
    <location>
        <begin position="1"/>
        <end position="89"/>
    </location>
</feature>
<organism evidence="2 3">
    <name type="scientific">Parelaphostrongylus tenuis</name>
    <name type="common">Meningeal worm</name>
    <dbReference type="NCBI Taxonomy" id="148309"/>
    <lineage>
        <taxon>Eukaryota</taxon>
        <taxon>Metazoa</taxon>
        <taxon>Ecdysozoa</taxon>
        <taxon>Nematoda</taxon>
        <taxon>Chromadorea</taxon>
        <taxon>Rhabditida</taxon>
        <taxon>Rhabditina</taxon>
        <taxon>Rhabditomorpha</taxon>
        <taxon>Strongyloidea</taxon>
        <taxon>Metastrongylidae</taxon>
        <taxon>Parelaphostrongylus</taxon>
    </lineage>
</organism>
<evidence type="ECO:0000313" key="3">
    <source>
        <dbReference type="Proteomes" id="UP001196413"/>
    </source>
</evidence>
<dbReference type="EMBL" id="JAHQIW010000392">
    <property type="protein sequence ID" value="KAJ1347875.1"/>
    <property type="molecule type" value="Genomic_DNA"/>
</dbReference>
<evidence type="ECO:0000256" key="1">
    <source>
        <dbReference type="SAM" id="MobiDB-lite"/>
    </source>
</evidence>
<evidence type="ECO:0000313" key="2">
    <source>
        <dbReference type="EMBL" id="KAJ1347875.1"/>
    </source>
</evidence>
<name>A0AAD5QH58_PARTN</name>
<feature type="compositionally biased region" description="Low complexity" evidence="1">
    <location>
        <begin position="27"/>
        <end position="36"/>
    </location>
</feature>
<reference evidence="2" key="1">
    <citation type="submission" date="2021-06" db="EMBL/GenBank/DDBJ databases">
        <title>Parelaphostrongylus tenuis whole genome reference sequence.</title>
        <authorList>
            <person name="Garwood T.J."/>
            <person name="Larsen P.A."/>
            <person name="Fountain-Jones N.M."/>
            <person name="Garbe J.R."/>
            <person name="Macchietto M.G."/>
            <person name="Kania S.A."/>
            <person name="Gerhold R.W."/>
            <person name="Richards J.E."/>
            <person name="Wolf T.M."/>
        </authorList>
    </citation>
    <scope>NUCLEOTIDE SEQUENCE</scope>
    <source>
        <strain evidence="2">MNPRO001-30</strain>
        <tissue evidence="2">Meninges</tissue>
    </source>
</reference>
<proteinExistence type="predicted"/>
<protein>
    <submittedName>
        <fullName evidence="2">Uncharacterized protein</fullName>
    </submittedName>
</protein>
<keyword evidence="3" id="KW-1185">Reference proteome</keyword>
<dbReference type="Proteomes" id="UP001196413">
    <property type="component" value="Unassembled WGS sequence"/>
</dbReference>
<comment type="caution">
    <text evidence="2">The sequence shown here is derived from an EMBL/GenBank/DDBJ whole genome shotgun (WGS) entry which is preliminary data.</text>
</comment>
<accession>A0AAD5QH58</accession>
<feature type="compositionally biased region" description="Basic and acidic residues" evidence="1">
    <location>
        <begin position="58"/>
        <end position="89"/>
    </location>
</feature>
<dbReference type="AlphaFoldDB" id="A0AAD5QH58"/>
<gene>
    <name evidence="2" type="ORF">KIN20_003040</name>
</gene>
<sequence length="89" mass="9952">MNQTKLQHTSQLGSNEEEKGGHMRKSTTATTTTTTTKEISHSSLRLDYPNDNAQETNAHGRADKTEKNVKGRTERRALIGMEHRGTKSQ</sequence>
<feature type="compositionally biased region" description="Polar residues" evidence="1">
    <location>
        <begin position="1"/>
        <end position="14"/>
    </location>
</feature>